<dbReference type="Gene3D" id="2.40.110.10">
    <property type="entry name" value="Butyryl-CoA Dehydrogenase, subunit A, domain 2"/>
    <property type="match status" value="1"/>
</dbReference>
<reference evidence="13" key="1">
    <citation type="submission" date="2022-01" db="EMBL/GenBank/DDBJ databases">
        <title>Genome Sequence Resource for Two Populations of Ditylenchus destructor, the Migratory Endoparasitic Phytonematode.</title>
        <authorList>
            <person name="Zhang H."/>
            <person name="Lin R."/>
            <person name="Xie B."/>
        </authorList>
    </citation>
    <scope>NUCLEOTIDE SEQUENCE</scope>
    <source>
        <strain evidence="13">BazhouSP</strain>
    </source>
</reference>
<dbReference type="GO" id="GO:0046949">
    <property type="term" value="P:fatty-acyl-CoA biosynthetic process"/>
    <property type="evidence" value="ECO:0007669"/>
    <property type="project" value="TreeGrafter"/>
</dbReference>
<evidence type="ECO:0000256" key="4">
    <source>
        <dbReference type="ARBA" id="ARBA00022630"/>
    </source>
</evidence>
<evidence type="ECO:0000313" key="14">
    <source>
        <dbReference type="Proteomes" id="UP001201812"/>
    </source>
</evidence>
<evidence type="ECO:0000256" key="1">
    <source>
        <dbReference type="ARBA" id="ARBA00001974"/>
    </source>
</evidence>
<dbReference type="Pfam" id="PF02771">
    <property type="entry name" value="Acyl-CoA_dh_N"/>
    <property type="match status" value="1"/>
</dbReference>
<keyword evidence="14" id="KW-1185">Reference proteome</keyword>
<feature type="domain" description="Acyl-CoA oxidase/dehydrogenase middle" evidence="11">
    <location>
        <begin position="137"/>
        <end position="232"/>
    </location>
</feature>
<keyword evidence="8" id="KW-0496">Mitochondrion</keyword>
<dbReference type="AlphaFoldDB" id="A0AAD4MIB2"/>
<name>A0AAD4MIB2_9BILA</name>
<evidence type="ECO:0000256" key="6">
    <source>
        <dbReference type="ARBA" id="ARBA00022946"/>
    </source>
</evidence>
<protein>
    <submittedName>
        <fullName evidence="13">Acyl-CoA dehydrogenase, middle domain-containing protein</fullName>
    </submittedName>
</protein>
<comment type="subcellular location">
    <subcellularLocation>
        <location evidence="2">Mitochondrion matrix</location>
    </subcellularLocation>
</comment>
<sequence>MSTNTQNGFNYLDALDFEGQLPEEELAICHRARKYCQEKLMPRVTESFRNETFDTNIMREMGSMGFLGAPYKGYGCAGMSNLAYGLIARELERVDSGYRTIMSAQTSLLIGPILEFGSEEQKQKYVPGLVTGEKIGSFGLTEPDHGSNPAGMETKAVWDQSAKVYRLYGTKRWITNAVQADVFLVLARSDRHQNAIKAFILERGSSGLTTHQIKGKISLRTSISGEVTMDGVEVPEANVLPKCQGLQNVLSCLGNARLGIAFGAMGAAEACFEVARNYAVNRVQFKKPIAANQIVQVKLADMCTEISLGLQACYRVAKLKDEGRCTMEQISLIKRNCCGKALEIARMARDILGANGILDENHVMRHLVNLESVNTYEGTHDIHALVLGRAITGLPAFT</sequence>
<dbReference type="GO" id="GO:0050660">
    <property type="term" value="F:flavin adenine dinucleotide binding"/>
    <property type="evidence" value="ECO:0007669"/>
    <property type="project" value="InterPro"/>
</dbReference>
<dbReference type="EMBL" id="JAKKPZ010000651">
    <property type="protein sequence ID" value="KAI1693286.1"/>
    <property type="molecule type" value="Genomic_DNA"/>
</dbReference>
<dbReference type="InterPro" id="IPR052033">
    <property type="entry name" value="Glutaryl-CoA_DH_mitochondrial"/>
</dbReference>
<dbReference type="InterPro" id="IPR009075">
    <property type="entry name" value="AcylCo_DH/oxidase_C"/>
</dbReference>
<dbReference type="PANTHER" id="PTHR42807">
    <property type="entry name" value="GLUTARYL-COA DEHYDROGENASE, MITOCHONDRIAL"/>
    <property type="match status" value="1"/>
</dbReference>
<dbReference type="InterPro" id="IPR046373">
    <property type="entry name" value="Acyl-CoA_Oxase/DH_mid-dom_sf"/>
</dbReference>
<comment type="cofactor">
    <cofactor evidence="1 9">
        <name>FAD</name>
        <dbReference type="ChEBI" id="CHEBI:57692"/>
    </cofactor>
</comment>
<evidence type="ECO:0000313" key="13">
    <source>
        <dbReference type="EMBL" id="KAI1693286.1"/>
    </source>
</evidence>
<organism evidence="13 14">
    <name type="scientific">Ditylenchus destructor</name>
    <dbReference type="NCBI Taxonomy" id="166010"/>
    <lineage>
        <taxon>Eukaryota</taxon>
        <taxon>Metazoa</taxon>
        <taxon>Ecdysozoa</taxon>
        <taxon>Nematoda</taxon>
        <taxon>Chromadorea</taxon>
        <taxon>Rhabditida</taxon>
        <taxon>Tylenchina</taxon>
        <taxon>Tylenchomorpha</taxon>
        <taxon>Sphaerularioidea</taxon>
        <taxon>Anguinidae</taxon>
        <taxon>Anguininae</taxon>
        <taxon>Ditylenchus</taxon>
    </lineage>
</organism>
<dbReference type="GO" id="GO:0004361">
    <property type="term" value="F:glutaryl-CoA dehydrogenase activity"/>
    <property type="evidence" value="ECO:0007669"/>
    <property type="project" value="TreeGrafter"/>
</dbReference>
<dbReference type="InterPro" id="IPR037069">
    <property type="entry name" value="AcylCoA_DH/ox_N_sf"/>
</dbReference>
<dbReference type="InterPro" id="IPR013786">
    <property type="entry name" value="AcylCoA_DH/ox_N"/>
</dbReference>
<dbReference type="Gene3D" id="1.10.540.10">
    <property type="entry name" value="Acyl-CoA dehydrogenase/oxidase, N-terminal domain"/>
    <property type="match status" value="1"/>
</dbReference>
<comment type="similarity">
    <text evidence="3 9">Belongs to the acyl-CoA dehydrogenase family.</text>
</comment>
<accession>A0AAD4MIB2</accession>
<evidence type="ECO:0000256" key="5">
    <source>
        <dbReference type="ARBA" id="ARBA00022827"/>
    </source>
</evidence>
<dbReference type="GO" id="GO:0005743">
    <property type="term" value="C:mitochondrial inner membrane"/>
    <property type="evidence" value="ECO:0007669"/>
    <property type="project" value="TreeGrafter"/>
</dbReference>
<dbReference type="SUPFAM" id="SSF56645">
    <property type="entry name" value="Acyl-CoA dehydrogenase NM domain-like"/>
    <property type="match status" value="1"/>
</dbReference>
<evidence type="ECO:0000256" key="9">
    <source>
        <dbReference type="RuleBase" id="RU362125"/>
    </source>
</evidence>
<dbReference type="Proteomes" id="UP001201812">
    <property type="component" value="Unassembled WGS sequence"/>
</dbReference>
<evidence type="ECO:0000259" key="12">
    <source>
        <dbReference type="Pfam" id="PF02771"/>
    </source>
</evidence>
<evidence type="ECO:0000259" key="10">
    <source>
        <dbReference type="Pfam" id="PF00441"/>
    </source>
</evidence>
<dbReference type="Gene3D" id="1.20.140.10">
    <property type="entry name" value="Butyryl-CoA Dehydrogenase, subunit A, domain 3"/>
    <property type="match status" value="1"/>
</dbReference>
<comment type="caution">
    <text evidence="13">The sequence shown here is derived from an EMBL/GenBank/DDBJ whole genome shotgun (WGS) entry which is preliminary data.</text>
</comment>
<dbReference type="SUPFAM" id="SSF47203">
    <property type="entry name" value="Acyl-CoA dehydrogenase C-terminal domain-like"/>
    <property type="match status" value="1"/>
</dbReference>
<evidence type="ECO:0000256" key="2">
    <source>
        <dbReference type="ARBA" id="ARBA00004305"/>
    </source>
</evidence>
<dbReference type="GO" id="GO:0033539">
    <property type="term" value="P:fatty acid beta-oxidation using acyl-CoA dehydrogenase"/>
    <property type="evidence" value="ECO:0007669"/>
    <property type="project" value="TreeGrafter"/>
</dbReference>
<dbReference type="InterPro" id="IPR006091">
    <property type="entry name" value="Acyl-CoA_Oxase/DH_mid-dom"/>
</dbReference>
<feature type="domain" description="Acyl-CoA dehydrogenase/oxidase C-terminal" evidence="10">
    <location>
        <begin position="244"/>
        <end position="391"/>
    </location>
</feature>
<evidence type="ECO:0000256" key="7">
    <source>
        <dbReference type="ARBA" id="ARBA00023002"/>
    </source>
</evidence>
<feature type="domain" description="Acyl-CoA dehydrogenase/oxidase N-terminal" evidence="12">
    <location>
        <begin position="23"/>
        <end position="133"/>
    </location>
</feature>
<dbReference type="Pfam" id="PF02770">
    <property type="entry name" value="Acyl-CoA_dh_M"/>
    <property type="match status" value="1"/>
</dbReference>
<dbReference type="InterPro" id="IPR009100">
    <property type="entry name" value="AcylCoA_DH/oxidase_NM_dom_sf"/>
</dbReference>
<dbReference type="Pfam" id="PF00441">
    <property type="entry name" value="Acyl-CoA_dh_1"/>
    <property type="match status" value="1"/>
</dbReference>
<proteinExistence type="inferred from homology"/>
<dbReference type="GO" id="GO:0000062">
    <property type="term" value="F:fatty-acyl-CoA binding"/>
    <property type="evidence" value="ECO:0007669"/>
    <property type="project" value="TreeGrafter"/>
</dbReference>
<evidence type="ECO:0000259" key="11">
    <source>
        <dbReference type="Pfam" id="PF02770"/>
    </source>
</evidence>
<dbReference type="InterPro" id="IPR036250">
    <property type="entry name" value="AcylCo_DH-like_C"/>
</dbReference>
<keyword evidence="7 9" id="KW-0560">Oxidoreductase</keyword>
<keyword evidence="4 9" id="KW-0285">Flavoprotein</keyword>
<keyword evidence="6" id="KW-0809">Transit peptide</keyword>
<evidence type="ECO:0000256" key="8">
    <source>
        <dbReference type="ARBA" id="ARBA00023128"/>
    </source>
</evidence>
<dbReference type="FunFam" id="1.10.540.10:FF:000003">
    <property type="entry name" value="glutaryl-CoA dehydrogenase, mitochondrial"/>
    <property type="match status" value="1"/>
</dbReference>
<keyword evidence="5 9" id="KW-0274">FAD</keyword>
<dbReference type="GO" id="GO:0005759">
    <property type="term" value="C:mitochondrial matrix"/>
    <property type="evidence" value="ECO:0007669"/>
    <property type="project" value="UniProtKB-SubCell"/>
</dbReference>
<gene>
    <name evidence="13" type="ORF">DdX_20749</name>
</gene>
<evidence type="ECO:0000256" key="3">
    <source>
        <dbReference type="ARBA" id="ARBA00009347"/>
    </source>
</evidence>
<dbReference type="PANTHER" id="PTHR42807:SF1">
    <property type="entry name" value="GLUTARYL-COA DEHYDROGENASE, MITOCHONDRIAL"/>
    <property type="match status" value="1"/>
</dbReference>